<evidence type="ECO:0000313" key="1">
    <source>
        <dbReference type="EMBL" id="EDM85568.1"/>
    </source>
</evidence>
<evidence type="ECO:0000313" key="2">
    <source>
        <dbReference type="Proteomes" id="UP000006002"/>
    </source>
</evidence>
<dbReference type="EMBL" id="AAVO02000028">
    <property type="protein sequence ID" value="EDM85568.1"/>
    <property type="molecule type" value="Genomic_DNA"/>
</dbReference>
<dbReference type="AlphaFoldDB" id="A5ZXW9"/>
<reference evidence="1 2" key="1">
    <citation type="submission" date="2007-03" db="EMBL/GenBank/DDBJ databases">
        <authorList>
            <person name="Fulton L."/>
            <person name="Clifton S."/>
            <person name="Fulton B."/>
            <person name="Xu J."/>
            <person name="Minx P."/>
            <person name="Pepin K.H."/>
            <person name="Johnson M."/>
            <person name="Thiruvilangam P."/>
            <person name="Bhonagiri V."/>
            <person name="Nash W.E."/>
            <person name="Mardis E.R."/>
            <person name="Wilson R.K."/>
        </authorList>
    </citation>
    <scope>NUCLEOTIDE SEQUENCE [LARGE SCALE GENOMIC DNA]</scope>
    <source>
        <strain evidence="1 2">ATCC 29174</strain>
    </source>
</reference>
<organism evidence="1 2">
    <name type="scientific">Blautia obeum ATCC 29174</name>
    <dbReference type="NCBI Taxonomy" id="411459"/>
    <lineage>
        <taxon>Bacteria</taxon>
        <taxon>Bacillati</taxon>
        <taxon>Bacillota</taxon>
        <taxon>Clostridia</taxon>
        <taxon>Lachnospirales</taxon>
        <taxon>Lachnospiraceae</taxon>
        <taxon>Blautia</taxon>
    </lineage>
</organism>
<name>A5ZXW9_9FIRM</name>
<gene>
    <name evidence="1" type="ORF">RUMOBE_03875</name>
</gene>
<comment type="caution">
    <text evidence="1">The sequence shown here is derived from an EMBL/GenBank/DDBJ whole genome shotgun (WGS) entry which is preliminary data.</text>
</comment>
<proteinExistence type="predicted"/>
<protein>
    <submittedName>
        <fullName evidence="1">Uncharacterized protein</fullName>
    </submittedName>
</protein>
<reference evidence="1 2" key="2">
    <citation type="submission" date="2007-04" db="EMBL/GenBank/DDBJ databases">
        <title>Draft genome sequence of Ruminococcus obeum (ATCC 29174).</title>
        <authorList>
            <person name="Sudarsanam P."/>
            <person name="Ley R."/>
            <person name="Guruge J."/>
            <person name="Turnbaugh P.J."/>
            <person name="Mahowald M."/>
            <person name="Liep D."/>
            <person name="Gordon J."/>
        </authorList>
    </citation>
    <scope>NUCLEOTIDE SEQUENCE [LARGE SCALE GENOMIC DNA]</scope>
    <source>
        <strain evidence="1 2">ATCC 29174</strain>
    </source>
</reference>
<sequence length="53" mass="6147">MLEAGWVYPGGGSLKRFVKVLRLWDFVLSIKMALFERSEFDIFMIAFSKISES</sequence>
<dbReference type="Proteomes" id="UP000006002">
    <property type="component" value="Unassembled WGS sequence"/>
</dbReference>
<dbReference type="HOGENOM" id="CLU_3059065_0_0_9"/>
<accession>A5ZXW9</accession>